<dbReference type="Proteomes" id="UP000183275">
    <property type="component" value="Unassembled WGS sequence"/>
</dbReference>
<evidence type="ECO:0000256" key="5">
    <source>
        <dbReference type="ARBA" id="ARBA00023136"/>
    </source>
</evidence>
<sequence>MSEDGRQFERILTKKDLFVLAFGAMIGWGWIIQTGFWLDEAGVGGSVLGFVVGAVMVCIVGLIYGELASALPFVGGEHVYSFRALGPLGSFICTWSLVLGYVGVVVFEVVALPSAMAYIVPGFNVFELWTVAGEPVYASWILVGGLGAVAMTALNYRGVKPAAQFQTLLALVIGLAGVMLVIGSVFNGQSQPNPPLSDVGATGVATVAIMTPFMFVGFDVIPQSAEEADVSPRLIGLLIPASVTLAALFYIAVIWASGQAMPGAELVESPLPAAAAMEAIFDSRVIGRIMALAGIAGILTSWNSFLLGASRAVFALADSGMIPKRINTLHPEYNTPSTAVALLGGLSVFAPLFGEQMLVWIVNASGLGLVVAWFLVVVSFFVLRRREPDLERPLELPFGYAFGAVALVLTLGFIGLYLPGGPSALVWPYEWAIVLFWALLGVGLYGISSTESDLELADLELDELE</sequence>
<keyword evidence="8" id="KW-1185">Reference proteome</keyword>
<evidence type="ECO:0000256" key="6">
    <source>
        <dbReference type="SAM" id="Phobius"/>
    </source>
</evidence>
<dbReference type="OrthoDB" id="43026at2157"/>
<feature type="transmembrane region" description="Helical" evidence="6">
    <location>
        <begin position="44"/>
        <end position="67"/>
    </location>
</feature>
<evidence type="ECO:0000256" key="2">
    <source>
        <dbReference type="ARBA" id="ARBA00022475"/>
    </source>
</evidence>
<evidence type="ECO:0000256" key="4">
    <source>
        <dbReference type="ARBA" id="ARBA00022989"/>
    </source>
</evidence>
<feature type="transmembrane region" description="Helical" evidence="6">
    <location>
        <begin position="88"/>
        <end position="116"/>
    </location>
</feature>
<dbReference type="GO" id="GO:0022857">
    <property type="term" value="F:transmembrane transporter activity"/>
    <property type="evidence" value="ECO:0007669"/>
    <property type="project" value="InterPro"/>
</dbReference>
<protein>
    <submittedName>
        <fullName evidence="7">Amino acid/polyamine/organocation transporter, APC superfamily</fullName>
    </submittedName>
</protein>
<feature type="transmembrane region" description="Helical" evidence="6">
    <location>
        <begin position="429"/>
        <end position="447"/>
    </location>
</feature>
<dbReference type="InterPro" id="IPR002293">
    <property type="entry name" value="AA/rel_permease1"/>
</dbReference>
<proteinExistence type="predicted"/>
<accession>A0A1I0LZR8</accession>
<dbReference type="eggNOG" id="arCOG00009">
    <property type="taxonomic scope" value="Archaea"/>
</dbReference>
<dbReference type="EMBL" id="FOIS01000001">
    <property type="protein sequence ID" value="SEV80590.1"/>
    <property type="molecule type" value="Genomic_DNA"/>
</dbReference>
<feature type="transmembrane region" description="Helical" evidence="6">
    <location>
        <begin position="395"/>
        <end position="417"/>
    </location>
</feature>
<feature type="transmembrane region" description="Helical" evidence="6">
    <location>
        <begin position="234"/>
        <end position="256"/>
    </location>
</feature>
<keyword evidence="3 6" id="KW-0812">Transmembrane</keyword>
<comment type="subcellular location">
    <subcellularLocation>
        <location evidence="1">Cell membrane</location>
        <topology evidence="1">Multi-pass membrane protein</topology>
    </subcellularLocation>
</comment>
<evidence type="ECO:0000256" key="3">
    <source>
        <dbReference type="ARBA" id="ARBA00022692"/>
    </source>
</evidence>
<dbReference type="GO" id="GO:0005886">
    <property type="term" value="C:plasma membrane"/>
    <property type="evidence" value="ECO:0007669"/>
    <property type="project" value="UniProtKB-SubCell"/>
</dbReference>
<dbReference type="PANTHER" id="PTHR42770">
    <property type="entry name" value="AMINO ACID TRANSPORTER-RELATED"/>
    <property type="match status" value="1"/>
</dbReference>
<dbReference type="Pfam" id="PF13520">
    <property type="entry name" value="AA_permease_2"/>
    <property type="match status" value="1"/>
</dbReference>
<name>A0A1I0LZR8_9EURY</name>
<feature type="transmembrane region" description="Helical" evidence="6">
    <location>
        <begin position="360"/>
        <end position="383"/>
    </location>
</feature>
<evidence type="ECO:0000313" key="7">
    <source>
        <dbReference type="EMBL" id="SEV80590.1"/>
    </source>
</evidence>
<keyword evidence="2" id="KW-1003">Cell membrane</keyword>
<dbReference type="Gene3D" id="1.20.1740.10">
    <property type="entry name" value="Amino acid/polyamine transporter I"/>
    <property type="match status" value="1"/>
</dbReference>
<feature type="transmembrane region" description="Helical" evidence="6">
    <location>
        <begin position="168"/>
        <end position="187"/>
    </location>
</feature>
<feature type="transmembrane region" description="Helical" evidence="6">
    <location>
        <begin position="17"/>
        <end position="38"/>
    </location>
</feature>
<reference evidence="8" key="1">
    <citation type="submission" date="2016-10" db="EMBL/GenBank/DDBJ databases">
        <authorList>
            <person name="Varghese N."/>
        </authorList>
    </citation>
    <scope>NUCLEOTIDE SEQUENCE [LARGE SCALE GENOMIC DNA]</scope>
    <source>
        <strain evidence="8">CGMCC 1.12284</strain>
    </source>
</reference>
<keyword evidence="4 6" id="KW-1133">Transmembrane helix</keyword>
<dbReference type="RefSeq" id="WP_049990212.1">
    <property type="nucleotide sequence ID" value="NZ_FOIS01000001.1"/>
</dbReference>
<feature type="transmembrane region" description="Helical" evidence="6">
    <location>
        <begin position="136"/>
        <end position="156"/>
    </location>
</feature>
<feature type="transmembrane region" description="Helical" evidence="6">
    <location>
        <begin position="199"/>
        <end position="222"/>
    </location>
</feature>
<organism evidence="7 8">
    <name type="scientific">Natrinema salifodinae</name>
    <dbReference type="NCBI Taxonomy" id="1202768"/>
    <lineage>
        <taxon>Archaea</taxon>
        <taxon>Methanobacteriati</taxon>
        <taxon>Methanobacteriota</taxon>
        <taxon>Stenosarchaea group</taxon>
        <taxon>Halobacteria</taxon>
        <taxon>Halobacteriales</taxon>
        <taxon>Natrialbaceae</taxon>
        <taxon>Natrinema</taxon>
    </lineage>
</organism>
<dbReference type="STRING" id="1202768.SAMN05216285_0131"/>
<evidence type="ECO:0000313" key="8">
    <source>
        <dbReference type="Proteomes" id="UP000183275"/>
    </source>
</evidence>
<keyword evidence="5 6" id="KW-0472">Membrane</keyword>
<feature type="transmembrane region" description="Helical" evidence="6">
    <location>
        <begin position="289"/>
        <end position="314"/>
    </location>
</feature>
<dbReference type="InterPro" id="IPR050367">
    <property type="entry name" value="APC_superfamily"/>
</dbReference>
<dbReference type="PIRSF" id="PIRSF006060">
    <property type="entry name" value="AA_transporter"/>
    <property type="match status" value="1"/>
</dbReference>
<dbReference type="AlphaFoldDB" id="A0A1I0LZR8"/>
<dbReference type="PANTHER" id="PTHR42770:SF7">
    <property type="entry name" value="MEMBRANE PROTEIN"/>
    <property type="match status" value="1"/>
</dbReference>
<evidence type="ECO:0000256" key="1">
    <source>
        <dbReference type="ARBA" id="ARBA00004651"/>
    </source>
</evidence>
<gene>
    <name evidence="7" type="ORF">SAMN05216285_0131</name>
</gene>